<sequence length="119" mass="13431">MDDKEKAGIGQIGFMQGTVIVYSFSGVFQKLASRYPMISIQFLLFYGCSIGILFVYAVLWQMILRKVPLTTAYSNRAVSMIWSMVWSVLLFQESTSWNQILGAIVICYGIYKVMASGDK</sequence>
<keyword evidence="2" id="KW-1133">Transmembrane helix</keyword>
<dbReference type="RefSeq" id="WP_308448222.1">
    <property type="nucleotide sequence ID" value="NZ_JAJEQC010000001.1"/>
</dbReference>
<dbReference type="Pfam" id="PF00892">
    <property type="entry name" value="EamA"/>
    <property type="match status" value="1"/>
</dbReference>
<feature type="domain" description="EamA" evidence="3">
    <location>
        <begin position="17"/>
        <end position="111"/>
    </location>
</feature>
<dbReference type="AlphaFoldDB" id="A0AAE3AK43"/>
<dbReference type="Gene3D" id="1.10.3730.20">
    <property type="match status" value="1"/>
</dbReference>
<keyword evidence="2" id="KW-0472">Membrane</keyword>
<dbReference type="InterPro" id="IPR000620">
    <property type="entry name" value="EamA_dom"/>
</dbReference>
<evidence type="ECO:0000313" key="4">
    <source>
        <dbReference type="EMBL" id="MCC2135583.1"/>
    </source>
</evidence>
<evidence type="ECO:0000256" key="1">
    <source>
        <dbReference type="ARBA" id="ARBA00007362"/>
    </source>
</evidence>
<keyword evidence="2" id="KW-0812">Transmembrane</keyword>
<evidence type="ECO:0000259" key="3">
    <source>
        <dbReference type="Pfam" id="PF00892"/>
    </source>
</evidence>
<feature type="transmembrane region" description="Helical" evidence="2">
    <location>
        <begin position="38"/>
        <end position="60"/>
    </location>
</feature>
<protein>
    <submittedName>
        <fullName evidence="4">EamA family transporter</fullName>
    </submittedName>
</protein>
<name>A0AAE3AK43_9FIRM</name>
<accession>A0AAE3AK43</accession>
<reference evidence="4" key="1">
    <citation type="submission" date="2021-10" db="EMBL/GenBank/DDBJ databases">
        <title>Anaerobic single-cell dispensing facilitates the cultivation of human gut bacteria.</title>
        <authorList>
            <person name="Afrizal A."/>
        </authorList>
    </citation>
    <scope>NUCLEOTIDE SEQUENCE</scope>
    <source>
        <strain evidence="4">CLA-AA-H250</strain>
    </source>
</reference>
<keyword evidence="5" id="KW-1185">Reference proteome</keyword>
<dbReference type="InterPro" id="IPR037185">
    <property type="entry name" value="EmrE-like"/>
</dbReference>
<dbReference type="EMBL" id="JAJEQC010000001">
    <property type="protein sequence ID" value="MCC2135583.1"/>
    <property type="molecule type" value="Genomic_DNA"/>
</dbReference>
<evidence type="ECO:0000313" key="5">
    <source>
        <dbReference type="Proteomes" id="UP001199424"/>
    </source>
</evidence>
<gene>
    <name evidence="4" type="ORF">LKD31_00930</name>
</gene>
<feature type="transmembrane region" description="Helical" evidence="2">
    <location>
        <begin position="12"/>
        <end position="32"/>
    </location>
</feature>
<feature type="transmembrane region" description="Helical" evidence="2">
    <location>
        <begin position="97"/>
        <end position="114"/>
    </location>
</feature>
<organism evidence="4 5">
    <name type="scientific">Hominenteromicrobium mulieris</name>
    <dbReference type="NCBI Taxonomy" id="2885357"/>
    <lineage>
        <taxon>Bacteria</taxon>
        <taxon>Bacillati</taxon>
        <taxon>Bacillota</taxon>
        <taxon>Clostridia</taxon>
        <taxon>Eubacteriales</taxon>
        <taxon>Oscillospiraceae</taxon>
        <taxon>Hominenteromicrobium</taxon>
    </lineage>
</organism>
<evidence type="ECO:0000256" key="2">
    <source>
        <dbReference type="SAM" id="Phobius"/>
    </source>
</evidence>
<proteinExistence type="inferred from homology"/>
<dbReference type="SUPFAM" id="SSF103481">
    <property type="entry name" value="Multidrug resistance efflux transporter EmrE"/>
    <property type="match status" value="1"/>
</dbReference>
<comment type="similarity">
    <text evidence="1">Belongs to the EamA transporter family.</text>
</comment>
<dbReference type="Proteomes" id="UP001199424">
    <property type="component" value="Unassembled WGS sequence"/>
</dbReference>
<dbReference type="GO" id="GO:0016020">
    <property type="term" value="C:membrane"/>
    <property type="evidence" value="ECO:0007669"/>
    <property type="project" value="InterPro"/>
</dbReference>
<comment type="caution">
    <text evidence="4">The sequence shown here is derived from an EMBL/GenBank/DDBJ whole genome shotgun (WGS) entry which is preliminary data.</text>
</comment>
<feature type="transmembrane region" description="Helical" evidence="2">
    <location>
        <begin position="72"/>
        <end position="91"/>
    </location>
</feature>